<gene>
    <name evidence="1" type="ORF">PECUL_23A044262</name>
</gene>
<keyword evidence="2" id="KW-1185">Reference proteome</keyword>
<evidence type="ECO:0000313" key="1">
    <source>
        <dbReference type="EMBL" id="CAH2318673.1"/>
    </source>
</evidence>
<dbReference type="AlphaFoldDB" id="A0AAD1T3P8"/>
<organism evidence="1 2">
    <name type="scientific">Pelobates cultripes</name>
    <name type="common">Western spadefoot toad</name>
    <dbReference type="NCBI Taxonomy" id="61616"/>
    <lineage>
        <taxon>Eukaryota</taxon>
        <taxon>Metazoa</taxon>
        <taxon>Chordata</taxon>
        <taxon>Craniata</taxon>
        <taxon>Vertebrata</taxon>
        <taxon>Euteleostomi</taxon>
        <taxon>Amphibia</taxon>
        <taxon>Batrachia</taxon>
        <taxon>Anura</taxon>
        <taxon>Pelobatoidea</taxon>
        <taxon>Pelobatidae</taxon>
        <taxon>Pelobates</taxon>
    </lineage>
</organism>
<dbReference type="Proteomes" id="UP001295444">
    <property type="component" value="Chromosome 10"/>
</dbReference>
<dbReference type="EMBL" id="OW240921">
    <property type="protein sequence ID" value="CAH2318673.1"/>
    <property type="molecule type" value="Genomic_DNA"/>
</dbReference>
<proteinExistence type="predicted"/>
<evidence type="ECO:0000313" key="2">
    <source>
        <dbReference type="Proteomes" id="UP001295444"/>
    </source>
</evidence>
<sequence>RNLKFSCSCACLGDLKSVCKSRVEMSNGRKIIGVEACSENLDAGVIIRVQISEQFLAVINLKGFKNIHNARTLKNLYNTEGYWRSRNEGKGWCNLFGSQEVFSKKKLDAGVTAPTTTTLATE</sequence>
<protein>
    <submittedName>
        <fullName evidence="1">Uncharacterized protein</fullName>
    </submittedName>
</protein>
<name>A0AAD1T3P8_PELCU</name>
<accession>A0AAD1T3P8</accession>
<reference evidence="1" key="1">
    <citation type="submission" date="2022-03" db="EMBL/GenBank/DDBJ databases">
        <authorList>
            <person name="Alioto T."/>
            <person name="Alioto T."/>
            <person name="Gomez Garrido J."/>
        </authorList>
    </citation>
    <scope>NUCLEOTIDE SEQUENCE</scope>
</reference>
<feature type="non-terminal residue" evidence="1">
    <location>
        <position position="1"/>
    </location>
</feature>